<dbReference type="RefSeq" id="WP_129031033.1">
    <property type="nucleotide sequence ID" value="NZ_QMAP01000020.1"/>
</dbReference>
<dbReference type="Pfam" id="PF07872">
    <property type="entry name" value="DUF1659"/>
    <property type="match status" value="1"/>
</dbReference>
<reference evidence="2 3" key="1">
    <citation type="submission" date="2018-06" db="EMBL/GenBank/DDBJ databases">
        <title>Genome conservation of Clostridium tetani.</title>
        <authorList>
            <person name="Bruggemann H."/>
            <person name="Popoff M.R."/>
        </authorList>
    </citation>
    <scope>NUCLEOTIDE SEQUENCE [LARGE SCALE GENOMIC DNA]</scope>
    <source>
        <strain evidence="2 3">2017.061</strain>
    </source>
</reference>
<dbReference type="AlphaFoldDB" id="A0A4Q0V9Z0"/>
<dbReference type="EMBL" id="QMAP01000020">
    <property type="protein sequence ID" value="RXI44170.1"/>
    <property type="molecule type" value="Genomic_DNA"/>
</dbReference>
<evidence type="ECO:0000313" key="3">
    <source>
        <dbReference type="Proteomes" id="UP000290921"/>
    </source>
</evidence>
<sequence>MAVTKDTYSTNLVLELDLGVDEKGKQKRKNKSLFKLDVLATDEDVYAIGEAASKVLEHSMISISRINKNLLLGE</sequence>
<dbReference type="InterPro" id="IPR012454">
    <property type="entry name" value="DUF1659"/>
</dbReference>
<proteinExistence type="predicted"/>
<feature type="domain" description="DUF1659" evidence="1">
    <location>
        <begin position="2"/>
        <end position="71"/>
    </location>
</feature>
<comment type="caution">
    <text evidence="2">The sequence shown here is derived from an EMBL/GenBank/DDBJ whole genome shotgun (WGS) entry which is preliminary data.</text>
</comment>
<accession>A0A4Q0V9Z0</accession>
<gene>
    <name evidence="2" type="ORF">DP130_13635</name>
</gene>
<protein>
    <recommendedName>
        <fullName evidence="1">DUF1659 domain-containing protein</fullName>
    </recommendedName>
</protein>
<dbReference type="Proteomes" id="UP000290921">
    <property type="component" value="Unassembled WGS sequence"/>
</dbReference>
<evidence type="ECO:0000313" key="2">
    <source>
        <dbReference type="EMBL" id="RXI44170.1"/>
    </source>
</evidence>
<organism evidence="2 3">
    <name type="scientific">Clostridium tetani</name>
    <dbReference type="NCBI Taxonomy" id="1513"/>
    <lineage>
        <taxon>Bacteria</taxon>
        <taxon>Bacillati</taxon>
        <taxon>Bacillota</taxon>
        <taxon>Clostridia</taxon>
        <taxon>Eubacteriales</taxon>
        <taxon>Clostridiaceae</taxon>
        <taxon>Clostridium</taxon>
    </lineage>
</organism>
<name>A0A4Q0V9Z0_CLOTA</name>
<evidence type="ECO:0000259" key="1">
    <source>
        <dbReference type="Pfam" id="PF07872"/>
    </source>
</evidence>